<sequence length="215" mass="23243">MKPSSVSEGSQPIRILIADDHALIREGIAVLVGTQPDMNLVAEASNGSEAIQQFRTHRPDITLMDLQMPEMSGFDAIVAIRGEFPEAKIVVLTTYKGDVQILRALKAGAKGYLLKSTFHKELVETIRAVHAGRKALSPEASYELAEHATDDALTPAEINVLRLIAAGNTNKQIADQLSITEETVKSRVKSILSKLGANDRTHAATIGVKRGIIEL</sequence>
<feature type="modified residue" description="4-aspartylphosphate" evidence="3">
    <location>
        <position position="65"/>
    </location>
</feature>
<dbReference type="CDD" id="cd06170">
    <property type="entry name" value="LuxR_C_like"/>
    <property type="match status" value="1"/>
</dbReference>
<dbReference type="GO" id="GO:0006355">
    <property type="term" value="P:regulation of DNA-templated transcription"/>
    <property type="evidence" value="ECO:0007669"/>
    <property type="project" value="InterPro"/>
</dbReference>
<dbReference type="SMART" id="SM00448">
    <property type="entry name" value="REC"/>
    <property type="match status" value="1"/>
</dbReference>
<dbReference type="InterPro" id="IPR001789">
    <property type="entry name" value="Sig_transdc_resp-reg_receiver"/>
</dbReference>
<dbReference type="PROSITE" id="PS50110">
    <property type="entry name" value="RESPONSE_REGULATORY"/>
    <property type="match status" value="1"/>
</dbReference>
<dbReference type="InterPro" id="IPR000792">
    <property type="entry name" value="Tscrpt_reg_LuxR_C"/>
</dbReference>
<dbReference type="PROSITE" id="PS00622">
    <property type="entry name" value="HTH_LUXR_1"/>
    <property type="match status" value="1"/>
</dbReference>
<comment type="caution">
    <text evidence="6">The sequence shown here is derived from an EMBL/GenBank/DDBJ whole genome shotgun (WGS) entry which is preliminary data.</text>
</comment>
<protein>
    <submittedName>
        <fullName evidence="6">LuxR family two component transcriptional regulator</fullName>
    </submittedName>
</protein>
<dbReference type="Proteomes" id="UP000292958">
    <property type="component" value="Unassembled WGS sequence"/>
</dbReference>
<feature type="domain" description="HTH luxR-type" evidence="4">
    <location>
        <begin position="146"/>
        <end position="211"/>
    </location>
</feature>
<gene>
    <name evidence="6" type="ORF">BDD14_5596</name>
</gene>
<dbReference type="PANTHER" id="PTHR43214:SF43">
    <property type="entry name" value="TWO-COMPONENT RESPONSE REGULATOR"/>
    <property type="match status" value="1"/>
</dbReference>
<name>A0A4Q7YFY2_9BACT</name>
<proteinExistence type="predicted"/>
<dbReference type="AlphaFoldDB" id="A0A4Q7YFY2"/>
<dbReference type="InterPro" id="IPR016032">
    <property type="entry name" value="Sig_transdc_resp-reg_C-effctor"/>
</dbReference>
<dbReference type="SMART" id="SM00421">
    <property type="entry name" value="HTH_LUXR"/>
    <property type="match status" value="1"/>
</dbReference>
<evidence type="ECO:0000313" key="6">
    <source>
        <dbReference type="EMBL" id="RZU35533.1"/>
    </source>
</evidence>
<keyword evidence="2" id="KW-0238">DNA-binding</keyword>
<evidence type="ECO:0000256" key="1">
    <source>
        <dbReference type="ARBA" id="ARBA00022553"/>
    </source>
</evidence>
<reference evidence="6 7" key="1">
    <citation type="submission" date="2019-02" db="EMBL/GenBank/DDBJ databases">
        <title>Genomic Encyclopedia of Archaeal and Bacterial Type Strains, Phase II (KMG-II): from individual species to whole genera.</title>
        <authorList>
            <person name="Goeker M."/>
        </authorList>
    </citation>
    <scope>NUCLEOTIDE SEQUENCE [LARGE SCALE GENOMIC DNA]</scope>
    <source>
        <strain evidence="6 7">DSM 18101</strain>
    </source>
</reference>
<keyword evidence="1 3" id="KW-0597">Phosphoprotein</keyword>
<dbReference type="PANTHER" id="PTHR43214">
    <property type="entry name" value="TWO-COMPONENT RESPONSE REGULATOR"/>
    <property type="match status" value="1"/>
</dbReference>
<feature type="domain" description="Response regulatory" evidence="5">
    <location>
        <begin position="14"/>
        <end position="130"/>
    </location>
</feature>
<evidence type="ECO:0000313" key="7">
    <source>
        <dbReference type="Proteomes" id="UP000292958"/>
    </source>
</evidence>
<dbReference type="EMBL" id="SHKW01000002">
    <property type="protein sequence ID" value="RZU35533.1"/>
    <property type="molecule type" value="Genomic_DNA"/>
</dbReference>
<dbReference type="Pfam" id="PF00072">
    <property type="entry name" value="Response_reg"/>
    <property type="match status" value="1"/>
</dbReference>
<dbReference type="InterPro" id="IPR039420">
    <property type="entry name" value="WalR-like"/>
</dbReference>
<dbReference type="GO" id="GO:0000160">
    <property type="term" value="P:phosphorelay signal transduction system"/>
    <property type="evidence" value="ECO:0007669"/>
    <property type="project" value="InterPro"/>
</dbReference>
<evidence type="ECO:0000259" key="4">
    <source>
        <dbReference type="PROSITE" id="PS50043"/>
    </source>
</evidence>
<dbReference type="GO" id="GO:0003677">
    <property type="term" value="F:DNA binding"/>
    <property type="evidence" value="ECO:0007669"/>
    <property type="project" value="UniProtKB-KW"/>
</dbReference>
<dbReference type="SUPFAM" id="SSF52172">
    <property type="entry name" value="CheY-like"/>
    <property type="match status" value="1"/>
</dbReference>
<dbReference type="PROSITE" id="PS50043">
    <property type="entry name" value="HTH_LUXR_2"/>
    <property type="match status" value="1"/>
</dbReference>
<evidence type="ECO:0000256" key="3">
    <source>
        <dbReference type="PROSITE-ProRule" id="PRU00169"/>
    </source>
</evidence>
<evidence type="ECO:0000256" key="2">
    <source>
        <dbReference type="ARBA" id="ARBA00023125"/>
    </source>
</evidence>
<dbReference type="RefSeq" id="WP_130423845.1">
    <property type="nucleotide sequence ID" value="NZ_SHKW01000002.1"/>
</dbReference>
<dbReference type="Pfam" id="PF00196">
    <property type="entry name" value="GerE"/>
    <property type="match status" value="1"/>
</dbReference>
<dbReference type="Gene3D" id="3.40.50.2300">
    <property type="match status" value="1"/>
</dbReference>
<dbReference type="SUPFAM" id="SSF46894">
    <property type="entry name" value="C-terminal effector domain of the bipartite response regulators"/>
    <property type="match status" value="1"/>
</dbReference>
<dbReference type="InterPro" id="IPR058245">
    <property type="entry name" value="NreC/VraR/RcsB-like_REC"/>
</dbReference>
<accession>A0A4Q7YFY2</accession>
<evidence type="ECO:0000259" key="5">
    <source>
        <dbReference type="PROSITE" id="PS50110"/>
    </source>
</evidence>
<dbReference type="InterPro" id="IPR011006">
    <property type="entry name" value="CheY-like_superfamily"/>
</dbReference>
<dbReference type="PRINTS" id="PR00038">
    <property type="entry name" value="HTHLUXR"/>
</dbReference>
<dbReference type="CDD" id="cd17535">
    <property type="entry name" value="REC_NarL-like"/>
    <property type="match status" value="1"/>
</dbReference>
<dbReference type="OrthoDB" id="9796655at2"/>
<organism evidence="6 7">
    <name type="scientific">Edaphobacter modestus</name>
    <dbReference type="NCBI Taxonomy" id="388466"/>
    <lineage>
        <taxon>Bacteria</taxon>
        <taxon>Pseudomonadati</taxon>
        <taxon>Acidobacteriota</taxon>
        <taxon>Terriglobia</taxon>
        <taxon>Terriglobales</taxon>
        <taxon>Acidobacteriaceae</taxon>
        <taxon>Edaphobacter</taxon>
    </lineage>
</organism>
<keyword evidence="7" id="KW-1185">Reference proteome</keyword>